<organism evidence="6 7">
    <name type="scientific">Nocardia goodfellowii</name>
    <dbReference type="NCBI Taxonomy" id="882446"/>
    <lineage>
        <taxon>Bacteria</taxon>
        <taxon>Bacillati</taxon>
        <taxon>Actinomycetota</taxon>
        <taxon>Actinomycetes</taxon>
        <taxon>Mycobacteriales</taxon>
        <taxon>Nocardiaceae</taxon>
        <taxon>Nocardia</taxon>
    </lineage>
</organism>
<dbReference type="InterPro" id="IPR017853">
    <property type="entry name" value="GH"/>
</dbReference>
<keyword evidence="5" id="KW-0732">Signal</keyword>
<dbReference type="Pfam" id="PF00232">
    <property type="entry name" value="Glyco_hydro_1"/>
    <property type="match status" value="2"/>
</dbReference>
<comment type="similarity">
    <text evidence="1 4">Belongs to the glycosyl hydrolase 1 family.</text>
</comment>
<dbReference type="PANTHER" id="PTHR10353">
    <property type="entry name" value="GLYCOSYL HYDROLASE"/>
    <property type="match status" value="1"/>
</dbReference>
<dbReference type="PRINTS" id="PR00131">
    <property type="entry name" value="GLHYDRLASE1"/>
</dbReference>
<evidence type="ECO:0000256" key="3">
    <source>
        <dbReference type="ARBA" id="ARBA00023295"/>
    </source>
</evidence>
<reference evidence="6 7" key="1">
    <citation type="submission" date="2021-03" db="EMBL/GenBank/DDBJ databases">
        <title>Sequencing the genomes of 1000 actinobacteria strains.</title>
        <authorList>
            <person name="Klenk H.-P."/>
        </authorList>
    </citation>
    <scope>NUCLEOTIDE SEQUENCE [LARGE SCALE GENOMIC DNA]</scope>
    <source>
        <strain evidence="6 7">DSM 45516</strain>
    </source>
</reference>
<dbReference type="SUPFAM" id="SSF51445">
    <property type="entry name" value="(Trans)glycosidases"/>
    <property type="match status" value="1"/>
</dbReference>
<evidence type="ECO:0000313" key="6">
    <source>
        <dbReference type="EMBL" id="MBP2190625.1"/>
    </source>
</evidence>
<dbReference type="Gene3D" id="3.20.20.80">
    <property type="entry name" value="Glycosidases"/>
    <property type="match status" value="2"/>
</dbReference>
<dbReference type="PANTHER" id="PTHR10353:SF36">
    <property type="entry name" value="LP05116P"/>
    <property type="match status" value="1"/>
</dbReference>
<evidence type="ECO:0000256" key="4">
    <source>
        <dbReference type="RuleBase" id="RU003690"/>
    </source>
</evidence>
<keyword evidence="2 6" id="KW-0378">Hydrolase</keyword>
<comment type="caution">
    <text evidence="6">The sequence shown here is derived from an EMBL/GenBank/DDBJ whole genome shotgun (WGS) entry which is preliminary data.</text>
</comment>
<dbReference type="EC" id="3.2.1.21" evidence="6"/>
<dbReference type="Proteomes" id="UP001519325">
    <property type="component" value="Unassembled WGS sequence"/>
</dbReference>
<evidence type="ECO:0000256" key="5">
    <source>
        <dbReference type="SAM" id="SignalP"/>
    </source>
</evidence>
<sequence length="425" mass="48158">MRTRTRRAAAALAASMVALLVPGEAPAAGVRTLGPDFLWGVSMSGFQSEGQAPDSNWLRYIRQHPEFDEYGDAVDFYHRYAADIDLAAALGVEVFRIGIEWARLQPEGRDAWDPGAFEYYDAVIDAIIQAGMRPMLTLDHWVYPGWAYERGGWDHPDMVHDWLANMRKVVDRYADRNPLWVTINEPVAYISHEVRLRGTDRRVMEKRVAAAHNAIYEHIHRRRPDAMVTSNVGYVAGNDLQINGSLLADIGPRLDYIGFDYYYAFEPPKPDPSDLWDLPVRPEGIYFALRRYARLFPGKPLFVVENGITTQDDRPRREGYTRADHLRDSIYWVQRAAADGMNIIGYNYWSLTDNYEWGSYSPRFGLYTVNARAGDRTRVPTEAVAAYAAIIAANGVDFDYRPTREPANCALVDPPTSCADPVEVP</sequence>
<dbReference type="EMBL" id="JAGGMR010000001">
    <property type="protein sequence ID" value="MBP2190625.1"/>
    <property type="molecule type" value="Genomic_DNA"/>
</dbReference>
<dbReference type="RefSeq" id="WP_209891023.1">
    <property type="nucleotide sequence ID" value="NZ_JAGGMR010000001.1"/>
</dbReference>
<feature type="chain" id="PRO_5045284725" evidence="5">
    <location>
        <begin position="28"/>
        <end position="425"/>
    </location>
</feature>
<proteinExistence type="inferred from homology"/>
<dbReference type="InterPro" id="IPR001360">
    <property type="entry name" value="Glyco_hydro_1"/>
</dbReference>
<feature type="signal peptide" evidence="5">
    <location>
        <begin position="1"/>
        <end position="27"/>
    </location>
</feature>
<evidence type="ECO:0000256" key="2">
    <source>
        <dbReference type="ARBA" id="ARBA00022801"/>
    </source>
</evidence>
<keyword evidence="7" id="KW-1185">Reference proteome</keyword>
<accession>A0ABS4QHI4</accession>
<dbReference type="GO" id="GO:0008422">
    <property type="term" value="F:beta-glucosidase activity"/>
    <property type="evidence" value="ECO:0007669"/>
    <property type="project" value="UniProtKB-EC"/>
</dbReference>
<evidence type="ECO:0000256" key="1">
    <source>
        <dbReference type="ARBA" id="ARBA00010838"/>
    </source>
</evidence>
<protein>
    <submittedName>
        <fullName evidence="6">Beta-glucosidase</fullName>
        <ecNumber evidence="6">3.2.1.21</ecNumber>
    </submittedName>
</protein>
<keyword evidence="3 6" id="KW-0326">Glycosidase</keyword>
<evidence type="ECO:0000313" key="7">
    <source>
        <dbReference type="Proteomes" id="UP001519325"/>
    </source>
</evidence>
<name>A0ABS4QHI4_9NOCA</name>
<gene>
    <name evidence="6" type="ORF">BJ987_003526</name>
</gene>